<evidence type="ECO:0000313" key="2">
    <source>
        <dbReference type="Proteomes" id="UP000747542"/>
    </source>
</evidence>
<evidence type="ECO:0000313" key="1">
    <source>
        <dbReference type="EMBL" id="KAG7157148.1"/>
    </source>
</evidence>
<sequence>MSLSHRGIPIPPGLQLLVAMRYMATGNFQLTLGDCSDMSQPNVSKFVRNVSAAIATLAPDYIKFPFLEREEEFMQEFASIAGMP</sequence>
<dbReference type="EMBL" id="JAHLQT010037907">
    <property type="protein sequence ID" value="KAG7157148.1"/>
    <property type="molecule type" value="Genomic_DNA"/>
</dbReference>
<dbReference type="AlphaFoldDB" id="A0A8J5MMN6"/>
<dbReference type="Proteomes" id="UP000747542">
    <property type="component" value="Unassembled WGS sequence"/>
</dbReference>
<name>A0A8J5MMN6_HOMAM</name>
<proteinExistence type="predicted"/>
<accession>A0A8J5MMN6</accession>
<protein>
    <submittedName>
        <fullName evidence="1">Nuclease HARBI1-like 8</fullName>
    </submittedName>
</protein>
<keyword evidence="2" id="KW-1185">Reference proteome</keyword>
<gene>
    <name evidence="1" type="primary">Harbi1-L8</name>
    <name evidence="1" type="ORF">Hamer_G009978</name>
</gene>
<organism evidence="1 2">
    <name type="scientific">Homarus americanus</name>
    <name type="common">American lobster</name>
    <dbReference type="NCBI Taxonomy" id="6706"/>
    <lineage>
        <taxon>Eukaryota</taxon>
        <taxon>Metazoa</taxon>
        <taxon>Ecdysozoa</taxon>
        <taxon>Arthropoda</taxon>
        <taxon>Crustacea</taxon>
        <taxon>Multicrustacea</taxon>
        <taxon>Malacostraca</taxon>
        <taxon>Eumalacostraca</taxon>
        <taxon>Eucarida</taxon>
        <taxon>Decapoda</taxon>
        <taxon>Pleocyemata</taxon>
        <taxon>Astacidea</taxon>
        <taxon>Nephropoidea</taxon>
        <taxon>Nephropidae</taxon>
        <taxon>Homarus</taxon>
    </lineage>
</organism>
<feature type="non-terminal residue" evidence="1">
    <location>
        <position position="1"/>
    </location>
</feature>
<reference evidence="1" key="1">
    <citation type="journal article" date="2021" name="Sci. Adv.">
        <title>The American lobster genome reveals insights on longevity, neural, and immune adaptations.</title>
        <authorList>
            <person name="Polinski J.M."/>
            <person name="Zimin A.V."/>
            <person name="Clark K.F."/>
            <person name="Kohn A.B."/>
            <person name="Sadowski N."/>
            <person name="Timp W."/>
            <person name="Ptitsyn A."/>
            <person name="Khanna P."/>
            <person name="Romanova D.Y."/>
            <person name="Williams P."/>
            <person name="Greenwood S.J."/>
            <person name="Moroz L.L."/>
            <person name="Walt D.R."/>
            <person name="Bodnar A.G."/>
        </authorList>
    </citation>
    <scope>NUCLEOTIDE SEQUENCE</scope>
    <source>
        <strain evidence="1">GMGI-L3</strain>
    </source>
</reference>
<comment type="caution">
    <text evidence="1">The sequence shown here is derived from an EMBL/GenBank/DDBJ whole genome shotgun (WGS) entry which is preliminary data.</text>
</comment>